<comment type="caution">
    <text evidence="7">The sequence shown here is derived from an EMBL/GenBank/DDBJ whole genome shotgun (WGS) entry which is preliminary data.</text>
</comment>
<dbReference type="RefSeq" id="WP_066318150.1">
    <property type="nucleotide sequence ID" value="NZ_CANLSS010000004.1"/>
</dbReference>
<evidence type="ECO:0000256" key="3">
    <source>
        <dbReference type="ARBA" id="ARBA00023082"/>
    </source>
</evidence>
<dbReference type="GO" id="GO:0006352">
    <property type="term" value="P:DNA-templated transcription initiation"/>
    <property type="evidence" value="ECO:0007669"/>
    <property type="project" value="InterPro"/>
</dbReference>
<keyword evidence="3" id="KW-0731">Sigma factor</keyword>
<dbReference type="GO" id="GO:0003677">
    <property type="term" value="F:DNA binding"/>
    <property type="evidence" value="ECO:0007669"/>
    <property type="project" value="InterPro"/>
</dbReference>
<feature type="domain" description="RNA polymerase sigma factor 70 region 4 type 2" evidence="6">
    <location>
        <begin position="125"/>
        <end position="170"/>
    </location>
</feature>
<organism evidence="7 8">
    <name type="scientific">Aquimarina aggregata</name>
    <dbReference type="NCBI Taxonomy" id="1642818"/>
    <lineage>
        <taxon>Bacteria</taxon>
        <taxon>Pseudomonadati</taxon>
        <taxon>Bacteroidota</taxon>
        <taxon>Flavobacteriia</taxon>
        <taxon>Flavobacteriales</taxon>
        <taxon>Flavobacteriaceae</taxon>
        <taxon>Aquimarina</taxon>
    </lineage>
</organism>
<evidence type="ECO:0000259" key="5">
    <source>
        <dbReference type="Pfam" id="PF04542"/>
    </source>
</evidence>
<dbReference type="GO" id="GO:0016987">
    <property type="term" value="F:sigma factor activity"/>
    <property type="evidence" value="ECO:0007669"/>
    <property type="project" value="UniProtKB-KW"/>
</dbReference>
<dbReference type="InterPro" id="IPR036388">
    <property type="entry name" value="WH-like_DNA-bd_sf"/>
</dbReference>
<dbReference type="EMBL" id="LQRT01000046">
    <property type="protein sequence ID" value="KZS38641.1"/>
    <property type="molecule type" value="Genomic_DNA"/>
</dbReference>
<evidence type="ECO:0000256" key="2">
    <source>
        <dbReference type="ARBA" id="ARBA00023015"/>
    </source>
</evidence>
<dbReference type="InterPro" id="IPR013249">
    <property type="entry name" value="RNA_pol_sigma70_r4_t2"/>
</dbReference>
<keyword evidence="4" id="KW-0804">Transcription</keyword>
<gene>
    <name evidence="7" type="ORF">AWE51_13675</name>
</gene>
<dbReference type="InterPro" id="IPR014327">
    <property type="entry name" value="RNA_pol_sigma70_bacteroid"/>
</dbReference>
<evidence type="ECO:0000256" key="4">
    <source>
        <dbReference type="ARBA" id="ARBA00023163"/>
    </source>
</evidence>
<dbReference type="PANTHER" id="PTHR43133:SF46">
    <property type="entry name" value="RNA POLYMERASE SIGMA-70 FACTOR ECF SUBFAMILY"/>
    <property type="match status" value="1"/>
</dbReference>
<dbReference type="Pfam" id="PF04542">
    <property type="entry name" value="Sigma70_r2"/>
    <property type="match status" value="1"/>
</dbReference>
<dbReference type="Pfam" id="PF08281">
    <property type="entry name" value="Sigma70_r4_2"/>
    <property type="match status" value="1"/>
</dbReference>
<dbReference type="SUPFAM" id="SSF88946">
    <property type="entry name" value="Sigma2 domain of RNA polymerase sigma factors"/>
    <property type="match status" value="1"/>
</dbReference>
<reference evidence="7 8" key="1">
    <citation type="submission" date="2016-01" db="EMBL/GenBank/DDBJ databases">
        <title>The draft genome sequence of Aquimarina sp. RZW4-3-2.</title>
        <authorList>
            <person name="Wang Y."/>
        </authorList>
    </citation>
    <scope>NUCLEOTIDE SEQUENCE [LARGE SCALE GENOMIC DNA]</scope>
    <source>
        <strain evidence="7 8">RZW4-3-2</strain>
    </source>
</reference>
<dbReference type="NCBIfam" id="TIGR02937">
    <property type="entry name" value="sigma70-ECF"/>
    <property type="match status" value="1"/>
</dbReference>
<dbReference type="AlphaFoldDB" id="A0A162XHL6"/>
<evidence type="ECO:0008006" key="9">
    <source>
        <dbReference type="Google" id="ProtNLM"/>
    </source>
</evidence>
<accession>A0A162XHL6</accession>
<dbReference type="InterPro" id="IPR000792">
    <property type="entry name" value="Tscrpt_reg_LuxR_C"/>
</dbReference>
<dbReference type="Gene3D" id="1.10.1740.10">
    <property type="match status" value="1"/>
</dbReference>
<dbReference type="InterPro" id="IPR007627">
    <property type="entry name" value="RNA_pol_sigma70_r2"/>
</dbReference>
<keyword evidence="2" id="KW-0805">Transcription regulation</keyword>
<dbReference type="InterPro" id="IPR013324">
    <property type="entry name" value="RNA_pol_sigma_r3/r4-like"/>
</dbReference>
<name>A0A162XHL6_9FLAO</name>
<evidence type="ECO:0000256" key="1">
    <source>
        <dbReference type="ARBA" id="ARBA00010641"/>
    </source>
</evidence>
<keyword evidence="8" id="KW-1185">Reference proteome</keyword>
<sequence length="178" mass="21421">MVIENKIQIEELKKGNEFVYRRIYEMHYNELCAYIFSLSRNKQQAEDIVQNVMLNVWKNKEKLNINTSVKNYLYKSCYNELIDSYKKNKKELSYIERIKKETLDFFVEEDSNYIKNRIRLVNIEIEKLPPKCKEIFILNKIQGFKYREIAEQLDISIKTVETHMSKAMSRIKEGLNSI</sequence>
<dbReference type="InterPro" id="IPR014284">
    <property type="entry name" value="RNA_pol_sigma-70_dom"/>
</dbReference>
<dbReference type="CDD" id="cd06171">
    <property type="entry name" value="Sigma70_r4"/>
    <property type="match status" value="1"/>
</dbReference>
<dbReference type="PANTHER" id="PTHR43133">
    <property type="entry name" value="RNA POLYMERASE ECF-TYPE SIGMA FACTO"/>
    <property type="match status" value="1"/>
</dbReference>
<evidence type="ECO:0000313" key="8">
    <source>
        <dbReference type="Proteomes" id="UP000076715"/>
    </source>
</evidence>
<dbReference type="SUPFAM" id="SSF88659">
    <property type="entry name" value="Sigma3 and sigma4 domains of RNA polymerase sigma factors"/>
    <property type="match status" value="1"/>
</dbReference>
<dbReference type="STRING" id="1642818.AWE51_13675"/>
<dbReference type="InterPro" id="IPR013325">
    <property type="entry name" value="RNA_pol_sigma_r2"/>
</dbReference>
<dbReference type="Proteomes" id="UP000076715">
    <property type="component" value="Unassembled WGS sequence"/>
</dbReference>
<comment type="similarity">
    <text evidence="1">Belongs to the sigma-70 factor family. ECF subfamily.</text>
</comment>
<dbReference type="InterPro" id="IPR039425">
    <property type="entry name" value="RNA_pol_sigma-70-like"/>
</dbReference>
<dbReference type="NCBIfam" id="TIGR02985">
    <property type="entry name" value="Sig70_bacteroi1"/>
    <property type="match status" value="1"/>
</dbReference>
<evidence type="ECO:0000313" key="7">
    <source>
        <dbReference type="EMBL" id="KZS38641.1"/>
    </source>
</evidence>
<evidence type="ECO:0000259" key="6">
    <source>
        <dbReference type="Pfam" id="PF08281"/>
    </source>
</evidence>
<proteinExistence type="inferred from homology"/>
<feature type="domain" description="RNA polymerase sigma-70 region 2" evidence="5">
    <location>
        <begin position="23"/>
        <end position="90"/>
    </location>
</feature>
<protein>
    <recommendedName>
        <fullName evidence="9">RNA polymerase sigma-70 factor</fullName>
    </recommendedName>
</protein>
<dbReference type="PRINTS" id="PR00038">
    <property type="entry name" value="HTHLUXR"/>
</dbReference>
<dbReference type="Gene3D" id="1.10.10.10">
    <property type="entry name" value="Winged helix-like DNA-binding domain superfamily/Winged helix DNA-binding domain"/>
    <property type="match status" value="1"/>
</dbReference>